<reference evidence="1" key="1">
    <citation type="submission" date="2020-05" db="EMBL/GenBank/DDBJ databases">
        <authorList>
            <person name="Chiriac C."/>
            <person name="Salcher M."/>
            <person name="Ghai R."/>
            <person name="Kavagutti S V."/>
        </authorList>
    </citation>
    <scope>NUCLEOTIDE SEQUENCE</scope>
</reference>
<dbReference type="AlphaFoldDB" id="A0A6J6J096"/>
<dbReference type="EMBL" id="CAEZVK010000057">
    <property type="protein sequence ID" value="CAB4630270.1"/>
    <property type="molecule type" value="Genomic_DNA"/>
</dbReference>
<accession>A0A6J6J096</accession>
<proteinExistence type="predicted"/>
<sequence>MKLTVAPDAQEPVTVSPVIETAMRPPRSAVNEVEPPPIDAVALSQIVLKFEPVDGGTPVIAAVPNERCAAFGAGALGVVRLTIGGSARRAGFASSVAKVVVGAEDAATFAEPSFGS</sequence>
<protein>
    <submittedName>
        <fullName evidence="1">Unannotated protein</fullName>
    </submittedName>
</protein>
<name>A0A6J6J096_9ZZZZ</name>
<evidence type="ECO:0000313" key="1">
    <source>
        <dbReference type="EMBL" id="CAB4630270.1"/>
    </source>
</evidence>
<organism evidence="1">
    <name type="scientific">freshwater metagenome</name>
    <dbReference type="NCBI Taxonomy" id="449393"/>
    <lineage>
        <taxon>unclassified sequences</taxon>
        <taxon>metagenomes</taxon>
        <taxon>ecological metagenomes</taxon>
    </lineage>
</organism>
<gene>
    <name evidence="1" type="ORF">UFOPK2000_00671</name>
</gene>